<reference evidence="1" key="1">
    <citation type="submission" date="2022-12" db="EMBL/GenBank/DDBJ databases">
        <title>Draft genome assemblies for two species of Escallonia (Escalloniales).</title>
        <authorList>
            <person name="Chanderbali A."/>
            <person name="Dervinis C."/>
            <person name="Anghel I."/>
            <person name="Soltis D."/>
            <person name="Soltis P."/>
            <person name="Zapata F."/>
        </authorList>
    </citation>
    <scope>NUCLEOTIDE SEQUENCE</scope>
    <source>
        <strain evidence="1">UCBG92.1500</strain>
        <tissue evidence="1">Leaf</tissue>
    </source>
</reference>
<gene>
    <name evidence="1" type="ORF">RJ640_002606</name>
</gene>
<comment type="caution">
    <text evidence="1">The sequence shown here is derived from an EMBL/GenBank/DDBJ whole genome shotgun (WGS) entry which is preliminary data.</text>
</comment>
<organism evidence="1 2">
    <name type="scientific">Escallonia rubra</name>
    <dbReference type="NCBI Taxonomy" id="112253"/>
    <lineage>
        <taxon>Eukaryota</taxon>
        <taxon>Viridiplantae</taxon>
        <taxon>Streptophyta</taxon>
        <taxon>Embryophyta</taxon>
        <taxon>Tracheophyta</taxon>
        <taxon>Spermatophyta</taxon>
        <taxon>Magnoliopsida</taxon>
        <taxon>eudicotyledons</taxon>
        <taxon>Gunneridae</taxon>
        <taxon>Pentapetalae</taxon>
        <taxon>asterids</taxon>
        <taxon>campanulids</taxon>
        <taxon>Escalloniales</taxon>
        <taxon>Escalloniaceae</taxon>
        <taxon>Escallonia</taxon>
    </lineage>
</organism>
<protein>
    <submittedName>
        <fullName evidence="1">Uncharacterized protein</fullName>
    </submittedName>
</protein>
<dbReference type="EMBL" id="JAVXUO010000121">
    <property type="protein sequence ID" value="KAK2995252.1"/>
    <property type="molecule type" value="Genomic_DNA"/>
</dbReference>
<keyword evidence="2" id="KW-1185">Reference proteome</keyword>
<sequence length="203" mass="22151">MSRVPGHIRFADRRIHHAHFPRASDLILLEHSMPMHHTKEVVRDELDTGKGTLAPIYIPLLLHSLGYGIPSSSKVVQKVDAIFEAEESLPQDGNEGNQALKQSAVVSVDPEASKDNVGSGVIISKTGQVATCAHVVAQLIVDDKRFVTSLSKCIIRFRDHTELMRASVTRVDFGCDLAILQIDDCSGNDFPCSTLAGDVKRGE</sequence>
<dbReference type="Proteomes" id="UP001187471">
    <property type="component" value="Unassembled WGS sequence"/>
</dbReference>
<proteinExistence type="predicted"/>
<dbReference type="InterPro" id="IPR009003">
    <property type="entry name" value="Peptidase_S1_PA"/>
</dbReference>
<dbReference type="Gene3D" id="2.40.10.10">
    <property type="entry name" value="Trypsin-like serine proteases"/>
    <property type="match status" value="1"/>
</dbReference>
<accession>A0AA88UWQ3</accession>
<name>A0AA88UWQ3_9ASTE</name>
<evidence type="ECO:0000313" key="1">
    <source>
        <dbReference type="EMBL" id="KAK2995252.1"/>
    </source>
</evidence>
<dbReference type="SUPFAM" id="SSF50494">
    <property type="entry name" value="Trypsin-like serine proteases"/>
    <property type="match status" value="1"/>
</dbReference>
<evidence type="ECO:0000313" key="2">
    <source>
        <dbReference type="Proteomes" id="UP001187471"/>
    </source>
</evidence>
<dbReference type="Pfam" id="PF13365">
    <property type="entry name" value="Trypsin_2"/>
    <property type="match status" value="1"/>
</dbReference>
<dbReference type="InterPro" id="IPR043504">
    <property type="entry name" value="Peptidase_S1_PA_chymotrypsin"/>
</dbReference>
<dbReference type="AlphaFoldDB" id="A0AA88UWQ3"/>